<protein>
    <submittedName>
        <fullName evidence="2">Uncharacterized protein</fullName>
    </submittedName>
</protein>
<organism evidence="2">
    <name type="scientific">Mesocestoides corti</name>
    <name type="common">Flatworm</name>
    <dbReference type="NCBI Taxonomy" id="53468"/>
    <lineage>
        <taxon>Eukaryota</taxon>
        <taxon>Metazoa</taxon>
        <taxon>Spiralia</taxon>
        <taxon>Lophotrochozoa</taxon>
        <taxon>Platyhelminthes</taxon>
        <taxon>Cestoda</taxon>
        <taxon>Eucestoda</taxon>
        <taxon>Cyclophyllidea</taxon>
        <taxon>Mesocestoididae</taxon>
        <taxon>Mesocestoides</taxon>
    </lineage>
</organism>
<proteinExistence type="predicted"/>
<feature type="coiled-coil region" evidence="1">
    <location>
        <begin position="165"/>
        <end position="206"/>
    </location>
</feature>
<evidence type="ECO:0000256" key="1">
    <source>
        <dbReference type="SAM" id="Coils"/>
    </source>
</evidence>
<sequence>MIEPTIVEPVAAVPPVAIPLESSSAPEGKPRVIDCGHDNEEAGLDEGLLMARLSALVEQVRAASCLQADTRNSWLEMMEVAETGVADLLEEQVGLKVKVGKLEDELSALSEKLAKSESQVDGLSSELRERDSSLEVLGEDMEQVAQHLKTKIRDLEGIADSSCALSRALDEAEELAALVEELRSSEAQLQNQLSVNQANMVELEKRCECLASEKSALE</sequence>
<feature type="coiled-coil region" evidence="1">
    <location>
        <begin position="99"/>
        <end position="126"/>
    </location>
</feature>
<keyword evidence="1" id="KW-0175">Coiled coil</keyword>
<evidence type="ECO:0000313" key="2">
    <source>
        <dbReference type="WBParaSite" id="MCU_014750-RA"/>
    </source>
</evidence>
<accession>A0A5K3G204</accession>
<dbReference type="AlphaFoldDB" id="A0A5K3G204"/>
<name>A0A5K3G204_MESCO</name>
<dbReference type="WBParaSite" id="MCU_014750-RA">
    <property type="protein sequence ID" value="MCU_014750-RA"/>
    <property type="gene ID" value="MCU_014750"/>
</dbReference>
<reference evidence="2" key="1">
    <citation type="submission" date="2019-11" db="UniProtKB">
        <authorList>
            <consortium name="WormBaseParasite"/>
        </authorList>
    </citation>
    <scope>IDENTIFICATION</scope>
</reference>